<dbReference type="Pfam" id="PF00892">
    <property type="entry name" value="EamA"/>
    <property type="match status" value="2"/>
</dbReference>
<keyword evidence="1" id="KW-0812">Transmembrane</keyword>
<keyword evidence="1" id="KW-0472">Membrane</keyword>
<feature type="domain" description="EamA" evidence="2">
    <location>
        <begin position="21"/>
        <end position="152"/>
    </location>
</feature>
<keyword evidence="4" id="KW-1185">Reference proteome</keyword>
<evidence type="ECO:0000256" key="1">
    <source>
        <dbReference type="SAM" id="Phobius"/>
    </source>
</evidence>
<dbReference type="PANTHER" id="PTHR22911">
    <property type="entry name" value="ACYL-MALONYL CONDENSING ENZYME-RELATED"/>
    <property type="match status" value="1"/>
</dbReference>
<feature type="transmembrane region" description="Helical" evidence="1">
    <location>
        <begin position="163"/>
        <end position="182"/>
    </location>
</feature>
<feature type="transmembrane region" description="Helical" evidence="1">
    <location>
        <begin position="137"/>
        <end position="157"/>
    </location>
</feature>
<feature type="transmembrane region" description="Helical" evidence="1">
    <location>
        <begin position="194"/>
        <end position="215"/>
    </location>
</feature>
<feature type="transmembrane region" description="Helical" evidence="1">
    <location>
        <begin position="49"/>
        <end position="71"/>
    </location>
</feature>
<dbReference type="SUPFAM" id="SSF103481">
    <property type="entry name" value="Multidrug resistance efflux transporter EmrE"/>
    <property type="match status" value="2"/>
</dbReference>
<protein>
    <submittedName>
        <fullName evidence="3">Membrane protein</fullName>
    </submittedName>
</protein>
<sequence>MSLRSPAPPTAVVGLSVAAALALLVLGAMAMAISPVFVRQSEVGSFASAFWRVALALPLLLAWALATRGSATEPLWAGLRRPAILLSGLFFSGDLIFWHLAIAHTTIASATFLACLAPLWVALLSRFTIGEAVTRRTMIGLGICVPGAGLLILHSAGDGSGQWLGDLYGVLTSFFFGLYFLTVRSARKDLGAGATTFLSTLITTVILFAAAAIAAEGFLPPTASGAYNLLALGLVSHAGGQGLLTVALGVLSASFSSLVIFVEAVAAGLFGWLFAGEALVPLQLAGGALILFGVWVARPRAAPVA</sequence>
<evidence type="ECO:0000313" key="4">
    <source>
        <dbReference type="Proteomes" id="UP000613160"/>
    </source>
</evidence>
<feature type="transmembrane region" description="Helical" evidence="1">
    <location>
        <begin position="12"/>
        <end position="37"/>
    </location>
</feature>
<dbReference type="EMBL" id="BMJJ01000009">
    <property type="protein sequence ID" value="GGD30419.1"/>
    <property type="molecule type" value="Genomic_DNA"/>
</dbReference>
<feature type="transmembrane region" description="Helical" evidence="1">
    <location>
        <begin position="258"/>
        <end position="274"/>
    </location>
</feature>
<feature type="transmembrane region" description="Helical" evidence="1">
    <location>
        <begin position="107"/>
        <end position="125"/>
    </location>
</feature>
<feature type="domain" description="EamA" evidence="2">
    <location>
        <begin position="164"/>
        <end position="296"/>
    </location>
</feature>
<comment type="caution">
    <text evidence="3">The sequence shown here is derived from an EMBL/GenBank/DDBJ whole genome shotgun (WGS) entry which is preliminary data.</text>
</comment>
<gene>
    <name evidence="3" type="ORF">GCM10011335_36850</name>
</gene>
<feature type="transmembrane region" description="Helical" evidence="1">
    <location>
        <begin position="227"/>
        <end position="251"/>
    </location>
</feature>
<dbReference type="RefSeq" id="WP_188853458.1">
    <property type="nucleotide sequence ID" value="NZ_BMJJ01000009.1"/>
</dbReference>
<feature type="transmembrane region" description="Helical" evidence="1">
    <location>
        <begin position="83"/>
        <end position="101"/>
    </location>
</feature>
<dbReference type="InterPro" id="IPR000620">
    <property type="entry name" value="EamA_dom"/>
</dbReference>
<keyword evidence="1" id="KW-1133">Transmembrane helix</keyword>
<reference evidence="3" key="1">
    <citation type="journal article" date="2014" name="Int. J. Syst. Evol. Microbiol.">
        <title>Complete genome sequence of Corynebacterium casei LMG S-19264T (=DSM 44701T), isolated from a smear-ripened cheese.</title>
        <authorList>
            <consortium name="US DOE Joint Genome Institute (JGI-PGF)"/>
            <person name="Walter F."/>
            <person name="Albersmeier A."/>
            <person name="Kalinowski J."/>
            <person name="Ruckert C."/>
        </authorList>
    </citation>
    <scope>NUCLEOTIDE SEQUENCE</scope>
    <source>
        <strain evidence="3">CGMCC 1.15493</strain>
    </source>
</reference>
<proteinExistence type="predicted"/>
<dbReference type="AlphaFoldDB" id="A0A917DE11"/>
<name>A0A917DE11_9HYPH</name>
<accession>A0A917DE11</accession>
<dbReference type="Proteomes" id="UP000613160">
    <property type="component" value="Unassembled WGS sequence"/>
</dbReference>
<evidence type="ECO:0000259" key="2">
    <source>
        <dbReference type="Pfam" id="PF00892"/>
    </source>
</evidence>
<evidence type="ECO:0000313" key="3">
    <source>
        <dbReference type="EMBL" id="GGD30419.1"/>
    </source>
</evidence>
<dbReference type="GO" id="GO:0016020">
    <property type="term" value="C:membrane"/>
    <property type="evidence" value="ECO:0007669"/>
    <property type="project" value="InterPro"/>
</dbReference>
<dbReference type="InterPro" id="IPR037185">
    <property type="entry name" value="EmrE-like"/>
</dbReference>
<feature type="transmembrane region" description="Helical" evidence="1">
    <location>
        <begin position="280"/>
        <end position="297"/>
    </location>
</feature>
<organism evidence="3 4">
    <name type="scientific">Aureimonas glaciei</name>
    <dbReference type="NCBI Taxonomy" id="1776957"/>
    <lineage>
        <taxon>Bacteria</taxon>
        <taxon>Pseudomonadati</taxon>
        <taxon>Pseudomonadota</taxon>
        <taxon>Alphaproteobacteria</taxon>
        <taxon>Hyphomicrobiales</taxon>
        <taxon>Aurantimonadaceae</taxon>
        <taxon>Aureimonas</taxon>
    </lineage>
</organism>
<reference evidence="3" key="2">
    <citation type="submission" date="2020-09" db="EMBL/GenBank/DDBJ databases">
        <authorList>
            <person name="Sun Q."/>
            <person name="Zhou Y."/>
        </authorList>
    </citation>
    <scope>NUCLEOTIDE SEQUENCE</scope>
    <source>
        <strain evidence="3">CGMCC 1.15493</strain>
    </source>
</reference>